<dbReference type="RefSeq" id="WP_378419745.1">
    <property type="nucleotide sequence ID" value="NZ_JBHSFO010000015.1"/>
</dbReference>
<gene>
    <name evidence="4" type="ORF">ACFO6S_20085</name>
</gene>
<evidence type="ECO:0000256" key="1">
    <source>
        <dbReference type="ARBA" id="ARBA00023002"/>
    </source>
</evidence>
<dbReference type="SUPFAM" id="SSF53720">
    <property type="entry name" value="ALDH-like"/>
    <property type="match status" value="1"/>
</dbReference>
<keyword evidence="1" id="KW-0560">Oxidoreductase</keyword>
<reference evidence="5" key="1">
    <citation type="journal article" date="2019" name="Int. J. Syst. Evol. Microbiol.">
        <title>The Global Catalogue of Microorganisms (GCM) 10K type strain sequencing project: providing services to taxonomists for standard genome sequencing and annotation.</title>
        <authorList>
            <consortium name="The Broad Institute Genomics Platform"/>
            <consortium name="The Broad Institute Genome Sequencing Center for Infectious Disease"/>
            <person name="Wu L."/>
            <person name="Ma J."/>
        </authorList>
    </citation>
    <scope>NUCLEOTIDE SEQUENCE [LARGE SCALE GENOMIC DNA]</scope>
    <source>
        <strain evidence="5">CCUG 54520</strain>
    </source>
</reference>
<evidence type="ECO:0000313" key="4">
    <source>
        <dbReference type="EMBL" id="MFC4606006.1"/>
    </source>
</evidence>
<comment type="caution">
    <text evidence="4">The sequence shown here is derived from an EMBL/GenBank/DDBJ whole genome shotgun (WGS) entry which is preliminary data.</text>
</comment>
<dbReference type="Proteomes" id="UP001595914">
    <property type="component" value="Unassembled WGS sequence"/>
</dbReference>
<name>A0ABV9FVI2_9NOCA</name>
<dbReference type="InterPro" id="IPR015590">
    <property type="entry name" value="Aldehyde_DH_dom"/>
</dbReference>
<sequence>MNDDLADMVPPARRNGRSSRKPVDIPCAGTGAGATQSGRTRPLPRPDPWQASSALRCVNPATLEQLGTVAVTTADQLDDLLTRAHHAFAGWRVDREVRRRYLTDCARELLRAVDTLAPLLTMEQGKPLRESEDEIRLAAECLADAAATAWEDDALAHRYDGRTAVVEHRPFGVVAVLVPWDLPILRMAVTVGPALAAGNAVVVEPPASVALSVTRTVELLGSALPPGVLDVSVGTRRASSALVAHPKVRLVSYAGSRRGATRIAGQAARHLTPATLTTASGSAALLLCDAPADEAAITLARSAFANAGQTLDAPKSAYVPAHLVGDFCDTFVDTIRTLTVGDGMTPATTVGPLHSARQLTRTEDLLRHAIASGAALVTGGGRGTNLPGHFLEPTLLRDRDGLLEPETVSSGPAFTVIGYHDFDQALDRINSTFPVPNTSVWGSDLDRAAKVAERIDAGSVSVGRSETLCTAWPFDGGVDCAVEQFLRQRVITH</sequence>
<dbReference type="Pfam" id="PF00171">
    <property type="entry name" value="Aldedh"/>
    <property type="match status" value="1"/>
</dbReference>
<feature type="region of interest" description="Disordered" evidence="2">
    <location>
        <begin position="1"/>
        <end position="50"/>
    </location>
</feature>
<dbReference type="InterPro" id="IPR016163">
    <property type="entry name" value="Ald_DH_C"/>
</dbReference>
<dbReference type="InterPro" id="IPR016162">
    <property type="entry name" value="Ald_DH_N"/>
</dbReference>
<dbReference type="PANTHER" id="PTHR11699">
    <property type="entry name" value="ALDEHYDE DEHYDROGENASE-RELATED"/>
    <property type="match status" value="1"/>
</dbReference>
<evidence type="ECO:0000259" key="3">
    <source>
        <dbReference type="Pfam" id="PF00171"/>
    </source>
</evidence>
<proteinExistence type="predicted"/>
<feature type="domain" description="Aldehyde dehydrogenase" evidence="3">
    <location>
        <begin position="52"/>
        <end position="476"/>
    </location>
</feature>
<evidence type="ECO:0000256" key="2">
    <source>
        <dbReference type="SAM" id="MobiDB-lite"/>
    </source>
</evidence>
<dbReference type="Gene3D" id="3.40.605.10">
    <property type="entry name" value="Aldehyde Dehydrogenase, Chain A, domain 1"/>
    <property type="match status" value="1"/>
</dbReference>
<dbReference type="EMBL" id="JBHSFO010000015">
    <property type="protein sequence ID" value="MFC4606006.1"/>
    <property type="molecule type" value="Genomic_DNA"/>
</dbReference>
<dbReference type="InterPro" id="IPR016161">
    <property type="entry name" value="Ald_DH/histidinol_DH"/>
</dbReference>
<dbReference type="Gene3D" id="3.40.309.10">
    <property type="entry name" value="Aldehyde Dehydrogenase, Chain A, domain 2"/>
    <property type="match status" value="1"/>
</dbReference>
<accession>A0ABV9FVI2</accession>
<keyword evidence="5" id="KW-1185">Reference proteome</keyword>
<organism evidence="4 5">
    <name type="scientific">Rhodococcus kronopolitis</name>
    <dbReference type="NCBI Taxonomy" id="1460226"/>
    <lineage>
        <taxon>Bacteria</taxon>
        <taxon>Bacillati</taxon>
        <taxon>Actinomycetota</taxon>
        <taxon>Actinomycetes</taxon>
        <taxon>Mycobacteriales</taxon>
        <taxon>Nocardiaceae</taxon>
        <taxon>Rhodococcus</taxon>
    </lineage>
</organism>
<evidence type="ECO:0000313" key="5">
    <source>
        <dbReference type="Proteomes" id="UP001595914"/>
    </source>
</evidence>
<protein>
    <submittedName>
        <fullName evidence="4">Aldehyde dehydrogenase family protein</fullName>
    </submittedName>
</protein>